<name>A0AAV7NNK4_PLEWA</name>
<protein>
    <submittedName>
        <fullName evidence="2">Uncharacterized protein</fullName>
    </submittedName>
</protein>
<evidence type="ECO:0000313" key="2">
    <source>
        <dbReference type="EMBL" id="KAJ1114793.1"/>
    </source>
</evidence>
<dbReference type="EMBL" id="JANPWB010000012">
    <property type="protein sequence ID" value="KAJ1114793.1"/>
    <property type="molecule type" value="Genomic_DNA"/>
</dbReference>
<organism evidence="2 3">
    <name type="scientific">Pleurodeles waltl</name>
    <name type="common">Iberian ribbed newt</name>
    <dbReference type="NCBI Taxonomy" id="8319"/>
    <lineage>
        <taxon>Eukaryota</taxon>
        <taxon>Metazoa</taxon>
        <taxon>Chordata</taxon>
        <taxon>Craniata</taxon>
        <taxon>Vertebrata</taxon>
        <taxon>Euteleostomi</taxon>
        <taxon>Amphibia</taxon>
        <taxon>Batrachia</taxon>
        <taxon>Caudata</taxon>
        <taxon>Salamandroidea</taxon>
        <taxon>Salamandridae</taxon>
        <taxon>Pleurodelinae</taxon>
        <taxon>Pleurodeles</taxon>
    </lineage>
</organism>
<sequence length="196" mass="22376">MGDSRLDQIENAAGDPRWGSTALPCARTSTLTGLPYSLWGLSFPRGLPELHHSGSGCCCRPWESFLFLFFRGRRIRRFTITKVYQQVHDYTARGYHIHGSIGGWYQYIPTGWESKQWSLGGNQDEYIRDQPMMHMSNPAIQKKLWSARNPTLLEALDIARGEELTNKCVRVMNEDKAKDEKGRKGQEVSIVKAKVE</sequence>
<proteinExistence type="predicted"/>
<reference evidence="2" key="1">
    <citation type="journal article" date="2022" name="bioRxiv">
        <title>Sequencing and chromosome-scale assembly of the giantPleurodeles waltlgenome.</title>
        <authorList>
            <person name="Brown T."/>
            <person name="Elewa A."/>
            <person name="Iarovenko S."/>
            <person name="Subramanian E."/>
            <person name="Araus A.J."/>
            <person name="Petzold A."/>
            <person name="Susuki M."/>
            <person name="Suzuki K.-i.T."/>
            <person name="Hayashi T."/>
            <person name="Toyoda A."/>
            <person name="Oliveira C."/>
            <person name="Osipova E."/>
            <person name="Leigh N.D."/>
            <person name="Simon A."/>
            <person name="Yun M.H."/>
        </authorList>
    </citation>
    <scope>NUCLEOTIDE SEQUENCE</scope>
    <source>
        <strain evidence="2">20211129_DDA</strain>
        <tissue evidence="2">Liver</tissue>
    </source>
</reference>
<dbReference type="AlphaFoldDB" id="A0AAV7NNK4"/>
<gene>
    <name evidence="2" type="ORF">NDU88_003024</name>
</gene>
<feature type="region of interest" description="Disordered" evidence="1">
    <location>
        <begin position="176"/>
        <end position="196"/>
    </location>
</feature>
<dbReference type="Proteomes" id="UP001066276">
    <property type="component" value="Chromosome 8"/>
</dbReference>
<accession>A0AAV7NNK4</accession>
<keyword evidence="3" id="KW-1185">Reference proteome</keyword>
<evidence type="ECO:0000313" key="3">
    <source>
        <dbReference type="Proteomes" id="UP001066276"/>
    </source>
</evidence>
<comment type="caution">
    <text evidence="2">The sequence shown here is derived from an EMBL/GenBank/DDBJ whole genome shotgun (WGS) entry which is preliminary data.</text>
</comment>
<evidence type="ECO:0000256" key="1">
    <source>
        <dbReference type="SAM" id="MobiDB-lite"/>
    </source>
</evidence>
<feature type="compositionally biased region" description="Basic and acidic residues" evidence="1">
    <location>
        <begin position="176"/>
        <end position="186"/>
    </location>
</feature>